<dbReference type="Gene3D" id="3.30.40.10">
    <property type="entry name" value="Zinc/RING finger domain, C3HC4 (zinc finger)"/>
    <property type="match status" value="1"/>
</dbReference>
<dbReference type="PROSITE" id="PS50234">
    <property type="entry name" value="VWFA"/>
    <property type="match status" value="1"/>
</dbReference>
<keyword evidence="5" id="KW-1185">Reference proteome</keyword>
<organism evidence="4 5">
    <name type="scientific">Microthlaspi erraticum</name>
    <dbReference type="NCBI Taxonomy" id="1685480"/>
    <lineage>
        <taxon>Eukaryota</taxon>
        <taxon>Viridiplantae</taxon>
        <taxon>Streptophyta</taxon>
        <taxon>Embryophyta</taxon>
        <taxon>Tracheophyta</taxon>
        <taxon>Spermatophyta</taxon>
        <taxon>Magnoliopsida</taxon>
        <taxon>eudicotyledons</taxon>
        <taxon>Gunneridae</taxon>
        <taxon>Pentapetalae</taxon>
        <taxon>rosids</taxon>
        <taxon>malvids</taxon>
        <taxon>Brassicales</taxon>
        <taxon>Brassicaceae</taxon>
        <taxon>Coluteocarpeae</taxon>
        <taxon>Microthlaspi</taxon>
    </lineage>
</organism>
<dbReference type="Pfam" id="PF14624">
    <property type="entry name" value="Vwaint"/>
    <property type="match status" value="1"/>
</dbReference>
<dbReference type="InterPro" id="IPR002035">
    <property type="entry name" value="VWF_A"/>
</dbReference>
<keyword evidence="1" id="KW-0863">Zinc-finger</keyword>
<dbReference type="InterPro" id="IPR032838">
    <property type="entry name" value="Vwaint_dom"/>
</dbReference>
<evidence type="ECO:0000256" key="1">
    <source>
        <dbReference type="PROSITE-ProRule" id="PRU00175"/>
    </source>
</evidence>
<comment type="caution">
    <text evidence="4">The sequence shown here is derived from an EMBL/GenBank/DDBJ whole genome shotgun (WGS) entry which is preliminary data.</text>
</comment>
<reference evidence="4" key="1">
    <citation type="submission" date="2020-01" db="EMBL/GenBank/DDBJ databases">
        <authorList>
            <person name="Mishra B."/>
        </authorList>
    </citation>
    <scope>NUCLEOTIDE SEQUENCE [LARGE SCALE GENOMIC DNA]</scope>
</reference>
<dbReference type="OrthoDB" id="687730at2759"/>
<dbReference type="CDD" id="cd23114">
    <property type="entry name" value="RING-H2_WAVH2"/>
    <property type="match status" value="1"/>
</dbReference>
<dbReference type="InterPro" id="IPR001841">
    <property type="entry name" value="Znf_RING"/>
</dbReference>
<dbReference type="InterPro" id="IPR051266">
    <property type="entry name" value="CLCR"/>
</dbReference>
<dbReference type="AlphaFoldDB" id="A0A6D2KSF5"/>
<feature type="domain" description="RING-type" evidence="2">
    <location>
        <begin position="72"/>
        <end position="116"/>
    </location>
</feature>
<evidence type="ECO:0000259" key="3">
    <source>
        <dbReference type="PROSITE" id="PS50234"/>
    </source>
</evidence>
<name>A0A6D2KSF5_9BRAS</name>
<gene>
    <name evidence="4" type="ORF">MERR_LOCUS39293</name>
</gene>
<dbReference type="InterPro" id="IPR036465">
    <property type="entry name" value="vWFA_dom_sf"/>
</dbReference>
<dbReference type="PROSITE" id="PS50089">
    <property type="entry name" value="ZF_RING_2"/>
    <property type="match status" value="1"/>
</dbReference>
<dbReference type="InterPro" id="IPR013083">
    <property type="entry name" value="Znf_RING/FYVE/PHD"/>
</dbReference>
<dbReference type="GO" id="GO:0008270">
    <property type="term" value="F:zinc ion binding"/>
    <property type="evidence" value="ECO:0007669"/>
    <property type="project" value="UniProtKB-KW"/>
</dbReference>
<keyword evidence="1" id="KW-0862">Zinc</keyword>
<dbReference type="SMART" id="SM00327">
    <property type="entry name" value="VWA"/>
    <property type="match status" value="1"/>
</dbReference>
<proteinExistence type="predicted"/>
<protein>
    <recommendedName>
        <fullName evidence="6">Anaphase-promoting complex subunit 11</fullName>
    </recommendedName>
</protein>
<dbReference type="Gene3D" id="3.40.50.410">
    <property type="entry name" value="von Willebrand factor, type A domain"/>
    <property type="match status" value="1"/>
</dbReference>
<dbReference type="Pfam" id="PF00092">
    <property type="entry name" value="VWA"/>
    <property type="match status" value="1"/>
</dbReference>
<feature type="domain" description="VWFA" evidence="3">
    <location>
        <begin position="244"/>
        <end position="425"/>
    </location>
</feature>
<accession>A0A6D2KSF5</accession>
<dbReference type="Pfam" id="PF13639">
    <property type="entry name" value="zf-RING_2"/>
    <property type="match status" value="1"/>
</dbReference>
<sequence>MGSKWRKMKMALGLNLCTYLPRTLEEPPAALNSTERLSDVALLSPLNWPMTPTPSSHGLKLSRNSSKSSKTCSICLTKMKEKGGHAIFTAECSHSFHFHCIASNVKHGNQVCPVCRAKWKEIPMQHPSFDLPYLFPLRPYNNNDAAISLPHRLPTPRRVMNQGRVLAPEPSIFNDDERLEQQLVFSGNNHPVRMMDLKIYPEVSALPRDESREKFDVLVHLRAAAMATGDANSQISRYPRAPIDLVTVLDISGSMAGTKLALLKRAMGFVIQNLGLNDRLSVIAFSSTARRLFPLTKMSDDGRQRALQAVNSLVANGGTNIAEGLRKGVKVMEDRRDKNPVASIILLSDGRDTYTMNQPDPNYKLLLPLSMHGCESKRFQIPVHSFGFGSDHDASLMHSVSETSGGTFSFIESESVIQDALAQCIGGLLSVAVQELRLEIDGMCSDVHLSSIKAGSYWSLVAGDGRSGFVDIGDLYADEERDFLISIKIPAQRDGYETPLLKMRCVYKDLLSKEIVTLQSHVLKIERPEAVGQEVVVSIEVDRQRNRFLAAEAMVKARALAEGEDLAAAVTVIQSFREALAETVSAKSNDGFCVALDRELKEMQERMASRHVYEVSGRAYILSGLSSHSWQRATARGESGDGSSFVQAYYQTPSMVEMLHRSQATSHHRLIQPLLSFASQPKPR</sequence>
<dbReference type="Proteomes" id="UP000467841">
    <property type="component" value="Unassembled WGS sequence"/>
</dbReference>
<dbReference type="PANTHER" id="PTHR10579">
    <property type="entry name" value="CALCIUM-ACTIVATED CHLORIDE CHANNEL REGULATOR"/>
    <property type="match status" value="1"/>
</dbReference>
<evidence type="ECO:0000259" key="2">
    <source>
        <dbReference type="PROSITE" id="PS50089"/>
    </source>
</evidence>
<dbReference type="PANTHER" id="PTHR10579:SF43">
    <property type="entry name" value="ZINC FINGER (C3HC4-TYPE RING FINGER) FAMILY PROTEIN"/>
    <property type="match status" value="1"/>
</dbReference>
<dbReference type="EMBL" id="CACVBM020001496">
    <property type="protein sequence ID" value="CAA7052058.1"/>
    <property type="molecule type" value="Genomic_DNA"/>
</dbReference>
<dbReference type="SMART" id="SM00184">
    <property type="entry name" value="RING"/>
    <property type="match status" value="1"/>
</dbReference>
<evidence type="ECO:0000313" key="5">
    <source>
        <dbReference type="Proteomes" id="UP000467841"/>
    </source>
</evidence>
<keyword evidence="1" id="KW-0479">Metal-binding</keyword>
<evidence type="ECO:0000313" key="4">
    <source>
        <dbReference type="EMBL" id="CAA7052058.1"/>
    </source>
</evidence>
<dbReference type="SUPFAM" id="SSF57850">
    <property type="entry name" value="RING/U-box"/>
    <property type="match status" value="1"/>
</dbReference>
<evidence type="ECO:0008006" key="6">
    <source>
        <dbReference type="Google" id="ProtNLM"/>
    </source>
</evidence>
<dbReference type="SUPFAM" id="SSF53300">
    <property type="entry name" value="vWA-like"/>
    <property type="match status" value="1"/>
</dbReference>